<accession>A0ABV7G760</accession>
<dbReference type="EMBL" id="JBHRTN010000012">
    <property type="protein sequence ID" value="MFC3126057.1"/>
    <property type="molecule type" value="Genomic_DNA"/>
</dbReference>
<dbReference type="Proteomes" id="UP001595593">
    <property type="component" value="Unassembled WGS sequence"/>
</dbReference>
<keyword evidence="2" id="KW-1185">Reference proteome</keyword>
<dbReference type="PROSITE" id="PS51257">
    <property type="entry name" value="PROKAR_LIPOPROTEIN"/>
    <property type="match status" value="1"/>
</dbReference>
<comment type="caution">
    <text evidence="1">The sequence shown here is derived from an EMBL/GenBank/DDBJ whole genome shotgun (WGS) entry which is preliminary data.</text>
</comment>
<evidence type="ECO:0000313" key="1">
    <source>
        <dbReference type="EMBL" id="MFC3126057.1"/>
    </source>
</evidence>
<dbReference type="RefSeq" id="WP_379597158.1">
    <property type="nucleotide sequence ID" value="NZ_JBHRTN010000012.1"/>
</dbReference>
<evidence type="ECO:0000313" key="2">
    <source>
        <dbReference type="Proteomes" id="UP001595593"/>
    </source>
</evidence>
<proteinExistence type="predicted"/>
<sequence>MRLILILTPLLLTACDTPHPAPPDSPTSGAGALTRTMEVRTALGTRQTLQVGCTVQKGC</sequence>
<name>A0ABV7G760_9PROT</name>
<evidence type="ECO:0008006" key="3">
    <source>
        <dbReference type="Google" id="ProtNLM"/>
    </source>
</evidence>
<reference evidence="2" key="1">
    <citation type="journal article" date="2019" name="Int. J. Syst. Evol. Microbiol.">
        <title>The Global Catalogue of Microorganisms (GCM) 10K type strain sequencing project: providing services to taxonomists for standard genome sequencing and annotation.</title>
        <authorList>
            <consortium name="The Broad Institute Genomics Platform"/>
            <consortium name="The Broad Institute Genome Sequencing Center for Infectious Disease"/>
            <person name="Wu L."/>
            <person name="Ma J."/>
        </authorList>
    </citation>
    <scope>NUCLEOTIDE SEQUENCE [LARGE SCALE GENOMIC DNA]</scope>
    <source>
        <strain evidence="2">KCTC 52094</strain>
    </source>
</reference>
<organism evidence="1 2">
    <name type="scientific">Teichococcus globiformis</name>
    <dbReference type="NCBI Taxonomy" id="2307229"/>
    <lineage>
        <taxon>Bacteria</taxon>
        <taxon>Pseudomonadati</taxon>
        <taxon>Pseudomonadota</taxon>
        <taxon>Alphaproteobacteria</taxon>
        <taxon>Acetobacterales</taxon>
        <taxon>Roseomonadaceae</taxon>
        <taxon>Roseomonas</taxon>
    </lineage>
</organism>
<protein>
    <recommendedName>
        <fullName evidence="3">Lipoprotein</fullName>
    </recommendedName>
</protein>
<gene>
    <name evidence="1" type="ORF">ACFOD4_13395</name>
</gene>